<dbReference type="Pfam" id="PF07238">
    <property type="entry name" value="PilZ"/>
    <property type="match status" value="1"/>
</dbReference>
<protein>
    <recommendedName>
        <fullName evidence="1">PilZ domain-containing protein</fullName>
    </recommendedName>
</protein>
<evidence type="ECO:0000313" key="3">
    <source>
        <dbReference type="Proteomes" id="UP000192872"/>
    </source>
</evidence>
<dbReference type="AlphaFoldDB" id="A0A1W9HUK2"/>
<gene>
    <name evidence="2" type="ORF">A4S15_13060</name>
</gene>
<sequence length="104" mass="11768">MENRRVATRKRVLKGAKAVYGGYSFVVDCTIRDVSETGVRLKMSASVTLPEGFLLYFPDTQTMRSVRVSWRKPGEVGVIYEGAPREIRDSSDPRERRLLSIAMV</sequence>
<dbReference type="STRING" id="1827387.A4S15_13060"/>
<dbReference type="SUPFAM" id="SSF141371">
    <property type="entry name" value="PilZ domain-like"/>
    <property type="match status" value="1"/>
</dbReference>
<accession>A0A1W9HUK2</accession>
<reference evidence="2 3" key="1">
    <citation type="journal article" date="2017" name="Water Res.">
        <title>Comammox in drinking water systems.</title>
        <authorList>
            <person name="Wang Y."/>
            <person name="Ma L."/>
            <person name="Mao Y."/>
            <person name="Jiang X."/>
            <person name="Xia Y."/>
            <person name="Yu K."/>
            <person name="Li B."/>
            <person name="Zhang T."/>
        </authorList>
    </citation>
    <scope>NUCLEOTIDE SEQUENCE [LARGE SCALE GENOMIC DNA]</scope>
    <source>
        <strain evidence="2">SG_bin8</strain>
    </source>
</reference>
<dbReference type="EMBL" id="LWDL01000023">
    <property type="protein sequence ID" value="OQW50934.1"/>
    <property type="molecule type" value="Genomic_DNA"/>
</dbReference>
<evidence type="ECO:0000259" key="1">
    <source>
        <dbReference type="Pfam" id="PF07238"/>
    </source>
</evidence>
<dbReference type="RefSeq" id="WP_376801163.1">
    <property type="nucleotide sequence ID" value="NZ_DBNB01000009.1"/>
</dbReference>
<dbReference type="Proteomes" id="UP000192872">
    <property type="component" value="Unassembled WGS sequence"/>
</dbReference>
<feature type="domain" description="PilZ" evidence="1">
    <location>
        <begin position="17"/>
        <end position="81"/>
    </location>
</feature>
<proteinExistence type="predicted"/>
<organism evidence="2 3">
    <name type="scientific">Candidatus Raskinella chloraquaticus</name>
    <dbReference type="NCBI Taxonomy" id="1951219"/>
    <lineage>
        <taxon>Bacteria</taxon>
        <taxon>Pseudomonadati</taxon>
        <taxon>Pseudomonadota</taxon>
        <taxon>Alphaproteobacteria</taxon>
        <taxon>Hyphomicrobiales</taxon>
        <taxon>Phreatobacteraceae</taxon>
        <taxon>Candidatus Raskinella</taxon>
    </lineage>
</organism>
<name>A0A1W9HUK2_9HYPH</name>
<dbReference type="GO" id="GO:0035438">
    <property type="term" value="F:cyclic-di-GMP binding"/>
    <property type="evidence" value="ECO:0007669"/>
    <property type="project" value="InterPro"/>
</dbReference>
<dbReference type="InterPro" id="IPR009875">
    <property type="entry name" value="PilZ_domain"/>
</dbReference>
<comment type="caution">
    <text evidence="2">The sequence shown here is derived from an EMBL/GenBank/DDBJ whole genome shotgun (WGS) entry which is preliminary data.</text>
</comment>
<evidence type="ECO:0000313" key="2">
    <source>
        <dbReference type="EMBL" id="OQW50934.1"/>
    </source>
</evidence>